<dbReference type="EMBL" id="BMAT01009573">
    <property type="protein sequence ID" value="GFS09087.1"/>
    <property type="molecule type" value="Genomic_DNA"/>
</dbReference>
<keyword evidence="1" id="KW-0812">Transmembrane</keyword>
<accession>A0AAV4IK25</accession>
<feature type="transmembrane region" description="Helical" evidence="1">
    <location>
        <begin position="33"/>
        <end position="51"/>
    </location>
</feature>
<protein>
    <submittedName>
        <fullName evidence="2">Uncharacterized protein</fullName>
    </submittedName>
</protein>
<gene>
    <name evidence="2" type="ORF">ElyMa_004774100</name>
</gene>
<dbReference type="Proteomes" id="UP000762676">
    <property type="component" value="Unassembled WGS sequence"/>
</dbReference>
<feature type="transmembrane region" description="Helical" evidence="1">
    <location>
        <begin position="57"/>
        <end position="75"/>
    </location>
</feature>
<proteinExistence type="predicted"/>
<comment type="caution">
    <text evidence="2">The sequence shown here is derived from an EMBL/GenBank/DDBJ whole genome shotgun (WGS) entry which is preliminary data.</text>
</comment>
<dbReference type="AlphaFoldDB" id="A0AAV4IK25"/>
<sequence length="115" mass="12727">MNEEGIRSTALELLLRGSGYVLRPPSAVEDYRLYFLEVAVVVVVAAATVLVEVVIVVVVAAVVVVIVVVVIVVVVEKKKKKKKKKKKRKEKKSLNLLFKQNVTFQVSCLHGSQLN</sequence>
<evidence type="ECO:0000256" key="1">
    <source>
        <dbReference type="SAM" id="Phobius"/>
    </source>
</evidence>
<reference evidence="2 3" key="1">
    <citation type="journal article" date="2021" name="Elife">
        <title>Chloroplast acquisition without the gene transfer in kleptoplastic sea slugs, Plakobranchus ocellatus.</title>
        <authorList>
            <person name="Maeda T."/>
            <person name="Takahashi S."/>
            <person name="Yoshida T."/>
            <person name="Shimamura S."/>
            <person name="Takaki Y."/>
            <person name="Nagai Y."/>
            <person name="Toyoda A."/>
            <person name="Suzuki Y."/>
            <person name="Arimoto A."/>
            <person name="Ishii H."/>
            <person name="Satoh N."/>
            <person name="Nishiyama T."/>
            <person name="Hasebe M."/>
            <person name="Maruyama T."/>
            <person name="Minagawa J."/>
            <person name="Obokata J."/>
            <person name="Shigenobu S."/>
        </authorList>
    </citation>
    <scope>NUCLEOTIDE SEQUENCE [LARGE SCALE GENOMIC DNA]</scope>
</reference>
<name>A0AAV4IK25_9GAST</name>
<keyword evidence="1" id="KW-1133">Transmembrane helix</keyword>
<evidence type="ECO:0000313" key="3">
    <source>
        <dbReference type="Proteomes" id="UP000762676"/>
    </source>
</evidence>
<organism evidence="2 3">
    <name type="scientific">Elysia marginata</name>
    <dbReference type="NCBI Taxonomy" id="1093978"/>
    <lineage>
        <taxon>Eukaryota</taxon>
        <taxon>Metazoa</taxon>
        <taxon>Spiralia</taxon>
        <taxon>Lophotrochozoa</taxon>
        <taxon>Mollusca</taxon>
        <taxon>Gastropoda</taxon>
        <taxon>Heterobranchia</taxon>
        <taxon>Euthyneura</taxon>
        <taxon>Panpulmonata</taxon>
        <taxon>Sacoglossa</taxon>
        <taxon>Placobranchoidea</taxon>
        <taxon>Plakobranchidae</taxon>
        <taxon>Elysia</taxon>
    </lineage>
</organism>
<keyword evidence="3" id="KW-1185">Reference proteome</keyword>
<keyword evidence="1" id="KW-0472">Membrane</keyword>
<evidence type="ECO:0000313" key="2">
    <source>
        <dbReference type="EMBL" id="GFS09087.1"/>
    </source>
</evidence>